<dbReference type="InterPro" id="IPR036058">
    <property type="entry name" value="Kazal_dom_sf"/>
</dbReference>
<dbReference type="STRING" id="418985.A0A1V9XLY2"/>
<keyword evidence="1 6" id="KW-0732">Signal</keyword>
<dbReference type="InterPro" id="IPR011992">
    <property type="entry name" value="EF-hand-dom_pair"/>
</dbReference>
<feature type="compositionally biased region" description="Low complexity" evidence="5">
    <location>
        <begin position="226"/>
        <end position="240"/>
    </location>
</feature>
<dbReference type="SUPFAM" id="SSF100895">
    <property type="entry name" value="Kazal-type serine protease inhibitors"/>
    <property type="match status" value="1"/>
</dbReference>
<dbReference type="InterPro" id="IPR018247">
    <property type="entry name" value="EF_Hand_1_Ca_BS"/>
</dbReference>
<dbReference type="PROSITE" id="PS51465">
    <property type="entry name" value="KAZAL_2"/>
    <property type="match status" value="1"/>
</dbReference>
<keyword evidence="2" id="KW-0106">Calcium</keyword>
<evidence type="ECO:0000259" key="7">
    <source>
        <dbReference type="PROSITE" id="PS50222"/>
    </source>
</evidence>
<gene>
    <name evidence="9" type="ORF">BIW11_09005</name>
</gene>
<dbReference type="OrthoDB" id="6085115at2759"/>
<dbReference type="InterPro" id="IPR002350">
    <property type="entry name" value="Kazal_dom"/>
</dbReference>
<evidence type="ECO:0000256" key="6">
    <source>
        <dbReference type="SAM" id="SignalP"/>
    </source>
</evidence>
<dbReference type="AlphaFoldDB" id="A0A1V9XLY2"/>
<evidence type="ECO:0000256" key="5">
    <source>
        <dbReference type="SAM" id="MobiDB-lite"/>
    </source>
</evidence>
<dbReference type="PROSITE" id="PS50222">
    <property type="entry name" value="EF_HAND_2"/>
    <property type="match status" value="1"/>
</dbReference>
<evidence type="ECO:0000313" key="10">
    <source>
        <dbReference type="Proteomes" id="UP000192247"/>
    </source>
</evidence>
<feature type="compositionally biased region" description="Basic and acidic residues" evidence="5">
    <location>
        <begin position="39"/>
        <end position="64"/>
    </location>
</feature>
<feature type="compositionally biased region" description="Basic and acidic residues" evidence="5">
    <location>
        <begin position="78"/>
        <end position="87"/>
    </location>
</feature>
<evidence type="ECO:0000256" key="4">
    <source>
        <dbReference type="ARBA" id="ARBA00023180"/>
    </source>
</evidence>
<organism evidence="9 10">
    <name type="scientific">Tropilaelaps mercedesae</name>
    <dbReference type="NCBI Taxonomy" id="418985"/>
    <lineage>
        <taxon>Eukaryota</taxon>
        <taxon>Metazoa</taxon>
        <taxon>Ecdysozoa</taxon>
        <taxon>Arthropoda</taxon>
        <taxon>Chelicerata</taxon>
        <taxon>Arachnida</taxon>
        <taxon>Acari</taxon>
        <taxon>Parasitiformes</taxon>
        <taxon>Mesostigmata</taxon>
        <taxon>Gamasina</taxon>
        <taxon>Dermanyssoidea</taxon>
        <taxon>Laelapidae</taxon>
        <taxon>Tropilaelaps</taxon>
    </lineage>
</organism>
<reference evidence="9 10" key="1">
    <citation type="journal article" date="2017" name="Gigascience">
        <title>Draft genome of the honey bee ectoparasitic mite, Tropilaelaps mercedesae, is shaped by the parasitic life history.</title>
        <authorList>
            <person name="Dong X."/>
            <person name="Armstrong S.D."/>
            <person name="Xia D."/>
            <person name="Makepeace B.L."/>
            <person name="Darby A.C."/>
            <person name="Kadowaki T."/>
        </authorList>
    </citation>
    <scope>NUCLEOTIDE SEQUENCE [LARGE SCALE GENOMIC DNA]</scope>
    <source>
        <strain evidence="9">Wuxi-XJTLU</strain>
    </source>
</reference>
<evidence type="ECO:0000313" key="9">
    <source>
        <dbReference type="EMBL" id="OQR74525.1"/>
    </source>
</evidence>
<name>A0A1V9XLY2_9ACAR</name>
<dbReference type="Gene3D" id="1.10.238.10">
    <property type="entry name" value="EF-hand"/>
    <property type="match status" value="1"/>
</dbReference>
<keyword evidence="4" id="KW-0325">Glycoprotein</keyword>
<feature type="domain" description="EF-hand" evidence="7">
    <location>
        <begin position="344"/>
        <end position="366"/>
    </location>
</feature>
<dbReference type="PROSITE" id="PS00018">
    <property type="entry name" value="EF_HAND_1"/>
    <property type="match status" value="2"/>
</dbReference>
<protein>
    <submittedName>
        <fullName evidence="9">Follistatin-related protein 5-like</fullName>
    </submittedName>
</protein>
<dbReference type="GO" id="GO:0005518">
    <property type="term" value="F:collagen binding"/>
    <property type="evidence" value="ECO:0007669"/>
    <property type="project" value="TreeGrafter"/>
</dbReference>
<evidence type="ECO:0000256" key="1">
    <source>
        <dbReference type="ARBA" id="ARBA00022729"/>
    </source>
</evidence>
<keyword evidence="10" id="KW-1185">Reference proteome</keyword>
<feature type="region of interest" description="Disordered" evidence="5">
    <location>
        <begin position="184"/>
        <end position="220"/>
    </location>
</feature>
<feature type="region of interest" description="Disordered" evidence="5">
    <location>
        <begin position="226"/>
        <end position="245"/>
    </location>
</feature>
<dbReference type="PANTHER" id="PTHR13866:SF30">
    <property type="match status" value="1"/>
</dbReference>
<keyword evidence="3" id="KW-1015">Disulfide bond</keyword>
<feature type="compositionally biased region" description="Basic and acidic residues" evidence="5">
    <location>
        <begin position="184"/>
        <end position="197"/>
    </location>
</feature>
<feature type="domain" description="Kazal-like" evidence="8">
    <location>
        <begin position="121"/>
        <end position="171"/>
    </location>
</feature>
<dbReference type="PANTHER" id="PTHR13866">
    <property type="entry name" value="SPARC OSTEONECTIN"/>
    <property type="match status" value="1"/>
</dbReference>
<evidence type="ECO:0000256" key="3">
    <source>
        <dbReference type="ARBA" id="ARBA00023157"/>
    </source>
</evidence>
<dbReference type="InParanoid" id="A0A1V9XLY2"/>
<accession>A0A1V9XLY2</accession>
<proteinExistence type="predicted"/>
<sequence length="367" mass="40975">MRWRLSSPQLLILLSLGLFTFIDARSRHYREGTVTGSSEGERTELSSEESSRGTAREFPSELKRMQQQQSTSLNAGRSGHDQPKGQDEDVSLQDAEDPCDSRECGRWRECVVSDDGDAECVCQRRCPPGGRGRKFICGTDGRAYTNHCELRRASCLSNDDIQIDRKRTCYKNKDFLPSKKLSKDSVTKGLSKKEQVGKKNSQLKTKKSKNGHQVEPNLAWIEVSSTTTTTTQKSSPSSTSLKDSLEISAEEEIDAEESGSMEDLECGQQDYDFMKENLLLFYSKNGEVKRLGGADSLMASMFAHYDANGDNLLQAEELWRASEDDKMAQLSQACILADILVFDDVDKDGTLSVAEFYGAFNKLDSKQ</sequence>
<dbReference type="GO" id="GO:0050840">
    <property type="term" value="F:extracellular matrix binding"/>
    <property type="evidence" value="ECO:0007669"/>
    <property type="project" value="TreeGrafter"/>
</dbReference>
<dbReference type="Pfam" id="PF07648">
    <property type="entry name" value="Kazal_2"/>
    <property type="match status" value="1"/>
</dbReference>
<dbReference type="Gene3D" id="3.30.60.30">
    <property type="match status" value="1"/>
</dbReference>
<comment type="caution">
    <text evidence="9">The sequence shown here is derived from an EMBL/GenBank/DDBJ whole genome shotgun (WGS) entry which is preliminary data.</text>
</comment>
<feature type="signal peptide" evidence="6">
    <location>
        <begin position="1"/>
        <end position="24"/>
    </location>
</feature>
<dbReference type="GO" id="GO:0005509">
    <property type="term" value="F:calcium ion binding"/>
    <property type="evidence" value="ECO:0007669"/>
    <property type="project" value="InterPro"/>
</dbReference>
<dbReference type="Proteomes" id="UP000192247">
    <property type="component" value="Unassembled WGS sequence"/>
</dbReference>
<feature type="compositionally biased region" description="Acidic residues" evidence="5">
    <location>
        <begin position="88"/>
        <end position="98"/>
    </location>
</feature>
<feature type="compositionally biased region" description="Polar residues" evidence="5">
    <location>
        <begin position="65"/>
        <end position="75"/>
    </location>
</feature>
<dbReference type="SUPFAM" id="SSF47473">
    <property type="entry name" value="EF-hand"/>
    <property type="match status" value="1"/>
</dbReference>
<evidence type="ECO:0000259" key="8">
    <source>
        <dbReference type="PROSITE" id="PS51465"/>
    </source>
</evidence>
<dbReference type="SMART" id="SM00280">
    <property type="entry name" value="KAZAL"/>
    <property type="match status" value="1"/>
</dbReference>
<dbReference type="GO" id="GO:0005615">
    <property type="term" value="C:extracellular space"/>
    <property type="evidence" value="ECO:0007669"/>
    <property type="project" value="TreeGrafter"/>
</dbReference>
<feature type="chain" id="PRO_5012099500" evidence="6">
    <location>
        <begin position="25"/>
        <end position="367"/>
    </location>
</feature>
<dbReference type="EMBL" id="MNPL01007850">
    <property type="protein sequence ID" value="OQR74525.1"/>
    <property type="molecule type" value="Genomic_DNA"/>
</dbReference>
<evidence type="ECO:0000256" key="2">
    <source>
        <dbReference type="ARBA" id="ARBA00022837"/>
    </source>
</evidence>
<dbReference type="InterPro" id="IPR002048">
    <property type="entry name" value="EF_hand_dom"/>
</dbReference>
<feature type="region of interest" description="Disordered" evidence="5">
    <location>
        <begin position="31"/>
        <end position="101"/>
    </location>
</feature>